<evidence type="ECO:0000313" key="4">
    <source>
        <dbReference type="Proteomes" id="UP000003100"/>
    </source>
</evidence>
<dbReference type="Gene3D" id="3.60.21.10">
    <property type="match status" value="1"/>
</dbReference>
<dbReference type="CDD" id="cd00840">
    <property type="entry name" value="MPP_Mre11_N"/>
    <property type="match status" value="1"/>
</dbReference>
<evidence type="ECO:0000313" key="3">
    <source>
        <dbReference type="EMBL" id="EEG47363.1"/>
    </source>
</evidence>
<dbReference type="SUPFAM" id="SSF56300">
    <property type="entry name" value="Metallo-dependent phosphatases"/>
    <property type="match status" value="1"/>
</dbReference>
<reference evidence="3 4" key="1">
    <citation type="submission" date="2009-01" db="EMBL/GenBank/DDBJ databases">
        <authorList>
            <person name="Fulton L."/>
            <person name="Clifton S."/>
            <person name="Fulton B."/>
            <person name="Xu J."/>
            <person name="Minx P."/>
            <person name="Pepin K.H."/>
            <person name="Johnson M."/>
            <person name="Bhonagiri V."/>
            <person name="Nash W.E."/>
            <person name="Mardis E.R."/>
            <person name="Wilson R.K."/>
        </authorList>
    </citation>
    <scope>NUCLEOTIDE SEQUENCE [LARGE SCALE GENOMIC DNA]</scope>
    <source>
        <strain evidence="4">DSM 10507 / JCM 14656 / S5a33</strain>
    </source>
</reference>
<dbReference type="PANTHER" id="PTHR30337">
    <property type="entry name" value="COMPONENT OF ATP-DEPENDENT DSDNA EXONUCLEASE"/>
    <property type="match status" value="1"/>
</dbReference>
<comment type="caution">
    <text evidence="3">The sequence shown here is derived from an EMBL/GenBank/DDBJ whole genome shotgun (WGS) entry which is preliminary data.</text>
</comment>
<feature type="domain" description="Calcineurin-like phosphoesterase" evidence="2">
    <location>
        <begin position="8"/>
        <end position="193"/>
    </location>
</feature>
<keyword evidence="1" id="KW-0378">Hydrolase</keyword>
<dbReference type="InterPro" id="IPR029052">
    <property type="entry name" value="Metallo-depent_PP-like"/>
</dbReference>
<dbReference type="InterPro" id="IPR041796">
    <property type="entry name" value="Mre11_N"/>
</dbReference>
<evidence type="ECO:0000256" key="1">
    <source>
        <dbReference type="ARBA" id="ARBA00022801"/>
    </source>
</evidence>
<dbReference type="eggNOG" id="COG0420">
    <property type="taxonomic scope" value="Bacteria"/>
</dbReference>
<dbReference type="AlphaFoldDB" id="C0CSA1"/>
<dbReference type="EMBL" id="ACBZ01000200">
    <property type="protein sequence ID" value="EEG47363.1"/>
    <property type="molecule type" value="Genomic_DNA"/>
</dbReference>
<dbReference type="Proteomes" id="UP000003100">
    <property type="component" value="Unassembled WGS sequence"/>
</dbReference>
<dbReference type="GO" id="GO:0016787">
    <property type="term" value="F:hydrolase activity"/>
    <property type="evidence" value="ECO:0007669"/>
    <property type="project" value="UniProtKB-KW"/>
</dbReference>
<organism evidence="3 4">
    <name type="scientific">Blautia hydrogenotrophica (strain DSM 10507 / JCM 14656 / S5a33)</name>
    <name type="common">Ruminococcus hydrogenotrophicus</name>
    <dbReference type="NCBI Taxonomy" id="476272"/>
    <lineage>
        <taxon>Bacteria</taxon>
        <taxon>Bacillati</taxon>
        <taxon>Bacillota</taxon>
        <taxon>Clostridia</taxon>
        <taxon>Lachnospirales</taxon>
        <taxon>Lachnospiraceae</taxon>
        <taxon>Blautia</taxon>
    </lineage>
</organism>
<protein>
    <recommendedName>
        <fullName evidence="2">Calcineurin-like phosphoesterase domain-containing protein</fullName>
    </recommendedName>
</protein>
<dbReference type="Pfam" id="PF00149">
    <property type="entry name" value="Metallophos"/>
    <property type="match status" value="1"/>
</dbReference>
<keyword evidence="4" id="KW-1185">Reference proteome</keyword>
<dbReference type="HOGENOM" id="CLU_026621_0_0_9"/>
<dbReference type="InterPro" id="IPR050535">
    <property type="entry name" value="DNA_Repair-Maintenance_Comp"/>
</dbReference>
<dbReference type="InterPro" id="IPR004843">
    <property type="entry name" value="Calcineurin-like_PHP"/>
</dbReference>
<name>C0CSA1_BLAHS</name>
<sequence>MIGKEAAMRFIHLADVHLGAKPDQRYPWSTGRDQEIWETFRQVIEQAGRRQADLLLIAGDLFHGQPLLRELKEVNYLFSTIQDTEVVLIAGNHDYLRKNSAYCDFVWNKNVHFLKKTSMQRVELSRIHTYVYGFSYDCQQITEERYAKAIPGQEEGFHILLAHGGDGQHIPIQYGALAQAGFSYVALGHIHQPQILSRTQKTAMAYSGSLEPIEKHEEGKHGYIWGEWKDQSLKLELVAAARRAYETLTFPIQPNMGQYEIENGLQELIEKSGEENMYHLSLEGEKELGQRIDKKRLYALGRVVDVWDRTHAAYDLQELRRRYEGTLIGEYIRHFQGHPLSATEQKALDYGLQALLETKE</sequence>
<accession>C0CSA1</accession>
<gene>
    <name evidence="3" type="ORF">RUMHYD_03753</name>
</gene>
<proteinExistence type="predicted"/>
<evidence type="ECO:0000259" key="2">
    <source>
        <dbReference type="Pfam" id="PF00149"/>
    </source>
</evidence>
<dbReference type="PATRIC" id="fig|476272.21.peg.436"/>
<reference evidence="3 4" key="2">
    <citation type="submission" date="2009-02" db="EMBL/GenBank/DDBJ databases">
        <title>Draft genome sequence of Blautia hydrogenotrophica DSM 10507 (Ruminococcus hydrogenotrophicus DSM 10507).</title>
        <authorList>
            <person name="Sudarsanam P."/>
            <person name="Ley R."/>
            <person name="Guruge J."/>
            <person name="Turnbaugh P.J."/>
            <person name="Mahowald M."/>
            <person name="Liep D."/>
            <person name="Gordon J."/>
        </authorList>
    </citation>
    <scope>NUCLEOTIDE SEQUENCE [LARGE SCALE GENOMIC DNA]</scope>
    <source>
        <strain evidence="4">DSM 10507 / JCM 14656 / S5a33</strain>
    </source>
</reference>